<dbReference type="RefSeq" id="WP_264137639.1">
    <property type="nucleotide sequence ID" value="NZ_JAOYOD010000001.1"/>
</dbReference>
<keyword evidence="1" id="KW-0732">Signal</keyword>
<dbReference type="InterPro" id="IPR027039">
    <property type="entry name" value="Crtac1"/>
</dbReference>
<dbReference type="InterPro" id="IPR036938">
    <property type="entry name" value="PAP2/HPO_sf"/>
</dbReference>
<dbReference type="InterPro" id="IPR026444">
    <property type="entry name" value="Secre_tail"/>
</dbReference>
<sequence>MKRLLFLLILWGLVYSKASSQHFFSISKQSGLDIHSNQNGVAVADYDGDGDLDVFFVGRLNDQDPSIPNSNTLFRNNNDGTFTDVTELSGIKESYNYTAEAADGGFNSGVKMGAAWGDYNNDGFPDLMYTAQHERTLYKNLGDGSFQDVTLEAGIFQHENCHNSSALWFDFDNDGFLDVFFTIWEECNGNRLYKNNGDGTFKDVTQAMGIVGGSFTWMAYPIDVNEDGWVDLYLANDFKVPNQLFVNQNGTGFLDQAGDYGLADQGDCMGIAVVDFDRDGDEDIYVTDINVSSLYSRQGDLSYLEEAPYEQVEKTGWGWAGVFADWDNDGDEDLYVTNGYGQGNREVNKMYQSQYAAGVNSFVDIASEIGLDLPTESLSAVFFDFDHDGDRDLLATDFNGTPLFYENLLETTDKSGNAWLQLSLEGTASNRSGLGAKVEVVGSSLSFKKTNYSVAMLSQSIQGLHFGLGEEVGPVDVTIEWPSGITESYNGIAINANYHFVESQGYSQVQITSQKILGCNDPDACNYDSGATQNDGSCTYLPSKQISGETAPEILSEQLYSYPLTENSVYHWEVDGGSILEGQGTHEILVLWDIVQNGKVELVEENVCKSKPSSVAVALRAVERTEEHSIARQWNEVLLEAIRNDYARPTMHARNLFHSSVAMYDVWAVFNQTKPYLLGQNVHGFQSNFDGFTSTEPIPESTDIAISYAMYHLLKHRFQYSPNAEVTLQSLEEIMGILGYDPSFSSTDYSSGDPAALGNYVAQTVIEFGRQDGSREDSHYDNAIYTSVNEPLVPDLPGNSSLTDANRWQPLALDVYVDQSGNVIGNSSPEFLSPEWGEVLTFAMTSDQSSLYSREEGEYTVFHDPGSPPLLDLENPTADNEAFLRAFSMVAIWSSHLDPGDGVVWDISPASIGNVDFSQFPIDFDQYENFYTYSEGGDLGTGYEVNPYTNQPYQPQLVPRGDYARVLAEFWADGPDSETPPGHWFTILNYVSDHELLVKKFEKQGEILDALEWDVKAYFLLGGAMHDAAISAWSIKGWYDYIRPISALRYVAQLGQSSEPNATDYHVAGIPLIPGFIERVEAGDPLAGSSDENVGKIKFYTWRGPGEIANPDTDYAGVGWIFAENWWPYQRPTFVTPPFAGYVSGHSTFSRAAAVILEKITGSEYFPGGMGEFVAPKNEFLVFEEGPSQDVVLQWATYRDASDQCSLSRIWGGIHPPIDDIPGRIIGQQIGEESFEFGKQYFETVLSSEKTERSALFTILYPNPAESNQPIYIKGIVDGRNLEISDLSGRRFYSNLEALPVSTDVLELKLDLNPGVYLIRSGSWQSTLILR</sequence>
<proteinExistence type="predicted"/>
<accession>A0ABT3CT47</accession>
<dbReference type="Pfam" id="PF07593">
    <property type="entry name" value="UnbV_ASPIC"/>
    <property type="match status" value="1"/>
</dbReference>
<evidence type="ECO:0000313" key="5">
    <source>
        <dbReference type="Proteomes" id="UP001300692"/>
    </source>
</evidence>
<dbReference type="InterPro" id="IPR049283">
    <property type="entry name" value="DUF6851"/>
</dbReference>
<dbReference type="CDD" id="cd03398">
    <property type="entry name" value="PAP2_haloperoxidase"/>
    <property type="match status" value="1"/>
</dbReference>
<keyword evidence="5" id="KW-1185">Reference proteome</keyword>
<protein>
    <submittedName>
        <fullName evidence="4">FG-GAP-like repeat-containing protein</fullName>
    </submittedName>
</protein>
<evidence type="ECO:0000313" key="4">
    <source>
        <dbReference type="EMBL" id="MCV9386804.1"/>
    </source>
</evidence>
<dbReference type="Pfam" id="PF13517">
    <property type="entry name" value="FG-GAP_3"/>
    <property type="match status" value="3"/>
</dbReference>
<evidence type="ECO:0000259" key="3">
    <source>
        <dbReference type="Pfam" id="PF21167"/>
    </source>
</evidence>
<dbReference type="Proteomes" id="UP001300692">
    <property type="component" value="Unassembled WGS sequence"/>
</dbReference>
<dbReference type="Gene3D" id="1.10.606.10">
    <property type="entry name" value="Vanadium-containing Chloroperoxidase, domain 2"/>
    <property type="match status" value="1"/>
</dbReference>
<dbReference type="InterPro" id="IPR011519">
    <property type="entry name" value="UnbV_ASPIC"/>
</dbReference>
<evidence type="ECO:0000259" key="2">
    <source>
        <dbReference type="Pfam" id="PF07593"/>
    </source>
</evidence>
<feature type="domain" description="ASPIC/UnbV" evidence="2">
    <location>
        <begin position="433"/>
        <end position="498"/>
    </location>
</feature>
<dbReference type="InterPro" id="IPR028994">
    <property type="entry name" value="Integrin_alpha_N"/>
</dbReference>
<dbReference type="Gene3D" id="2.130.10.130">
    <property type="entry name" value="Integrin alpha, N-terminal"/>
    <property type="match status" value="1"/>
</dbReference>
<dbReference type="InterPro" id="IPR013517">
    <property type="entry name" value="FG-GAP"/>
</dbReference>
<dbReference type="InterPro" id="IPR016119">
    <property type="entry name" value="Br/Cl_peroxidase_C"/>
</dbReference>
<gene>
    <name evidence="4" type="ORF">N7U62_09035</name>
</gene>
<dbReference type="NCBIfam" id="TIGR04183">
    <property type="entry name" value="Por_Secre_tail"/>
    <property type="match status" value="1"/>
</dbReference>
<dbReference type="PANTHER" id="PTHR16026:SF0">
    <property type="entry name" value="CARTILAGE ACIDIC PROTEIN 1"/>
    <property type="match status" value="1"/>
</dbReference>
<dbReference type="PANTHER" id="PTHR16026">
    <property type="entry name" value="CARTILAGE ACIDIC PROTEIN 1"/>
    <property type="match status" value="1"/>
</dbReference>
<dbReference type="Pfam" id="PF21167">
    <property type="entry name" value="DUF6851"/>
    <property type="match status" value="1"/>
</dbReference>
<dbReference type="EMBL" id="JAOYOD010000001">
    <property type="protein sequence ID" value="MCV9386804.1"/>
    <property type="molecule type" value="Genomic_DNA"/>
</dbReference>
<reference evidence="4 5" key="1">
    <citation type="submission" date="2022-10" db="EMBL/GenBank/DDBJ databases">
        <title>Comparative genomics and taxonomic characterization of three novel marine species of genus Reichenbachiella exhibiting antioxidant and polysaccharide degradation activities.</title>
        <authorList>
            <person name="Muhammad N."/>
            <person name="Lee Y.-J."/>
            <person name="Ko J."/>
            <person name="Kim S.-G."/>
        </authorList>
    </citation>
    <scope>NUCLEOTIDE SEQUENCE [LARGE SCALE GENOMIC DNA]</scope>
    <source>
        <strain evidence="4 5">ABR2-5</strain>
    </source>
</reference>
<dbReference type="SUPFAM" id="SSF48317">
    <property type="entry name" value="Acid phosphatase/Vanadium-dependent haloperoxidase"/>
    <property type="match status" value="1"/>
</dbReference>
<feature type="domain" description="DUF6851" evidence="3">
    <location>
        <begin position="661"/>
        <end position="810"/>
    </location>
</feature>
<evidence type="ECO:0000256" key="1">
    <source>
        <dbReference type="ARBA" id="ARBA00022729"/>
    </source>
</evidence>
<dbReference type="SUPFAM" id="SSF69318">
    <property type="entry name" value="Integrin alpha N-terminal domain"/>
    <property type="match status" value="1"/>
</dbReference>
<comment type="caution">
    <text evidence="4">The sequence shown here is derived from an EMBL/GenBank/DDBJ whole genome shotgun (WGS) entry which is preliminary data.</text>
</comment>
<organism evidence="4 5">
    <name type="scientific">Reichenbachiella ulvae</name>
    <dbReference type="NCBI Taxonomy" id="2980104"/>
    <lineage>
        <taxon>Bacteria</taxon>
        <taxon>Pseudomonadati</taxon>
        <taxon>Bacteroidota</taxon>
        <taxon>Cytophagia</taxon>
        <taxon>Cytophagales</taxon>
        <taxon>Reichenbachiellaceae</taxon>
        <taxon>Reichenbachiella</taxon>
    </lineage>
</organism>
<name>A0ABT3CT47_9BACT</name>